<dbReference type="RefSeq" id="XP_011637003.1">
    <property type="nucleotide sequence ID" value="XM_011638701.2"/>
</dbReference>
<keyword evidence="1" id="KW-1185">Reference proteome</keyword>
<dbReference type="Proteomes" id="UP000504615">
    <property type="component" value="Unplaced"/>
</dbReference>
<organism evidence="1 2">
    <name type="scientific">Pogonomyrmex barbatus</name>
    <name type="common">red harvester ant</name>
    <dbReference type="NCBI Taxonomy" id="144034"/>
    <lineage>
        <taxon>Eukaryota</taxon>
        <taxon>Metazoa</taxon>
        <taxon>Ecdysozoa</taxon>
        <taxon>Arthropoda</taxon>
        <taxon>Hexapoda</taxon>
        <taxon>Insecta</taxon>
        <taxon>Pterygota</taxon>
        <taxon>Neoptera</taxon>
        <taxon>Endopterygota</taxon>
        <taxon>Hymenoptera</taxon>
        <taxon>Apocrita</taxon>
        <taxon>Aculeata</taxon>
        <taxon>Formicoidea</taxon>
        <taxon>Formicidae</taxon>
        <taxon>Myrmicinae</taxon>
        <taxon>Pogonomyrmex</taxon>
    </lineage>
</organism>
<dbReference type="OrthoDB" id="7553167at2759"/>
<gene>
    <name evidence="2" type="primary">LOC105427112</name>
</gene>
<name>A0A6I9WD86_9HYME</name>
<dbReference type="AlphaFoldDB" id="A0A6I9WD86"/>
<evidence type="ECO:0000313" key="2">
    <source>
        <dbReference type="RefSeq" id="XP_011637003.1"/>
    </source>
</evidence>
<dbReference type="KEGG" id="pbar:105427112"/>
<dbReference type="GeneID" id="105427112"/>
<proteinExistence type="predicted"/>
<protein>
    <submittedName>
        <fullName evidence="2">Uncharacterized protein LOC105427112 isoform X1</fullName>
    </submittedName>
</protein>
<evidence type="ECO:0000313" key="1">
    <source>
        <dbReference type="Proteomes" id="UP000504615"/>
    </source>
</evidence>
<accession>A0A6I9WD86</accession>
<sequence length="127" mass="14714">MFTSPDAEKEFYKIWQKYGKERRKVIISLKEKFGQNAQPIYVPKWELYEICGSFPHTVIPQKISSNYMKTTSLKSSQYSQPSTQFQMFVSQIVKPSIAHNYITTIQTSSTNCVLDLYASLFSICCIM</sequence>
<reference evidence="2" key="1">
    <citation type="submission" date="2025-08" db="UniProtKB">
        <authorList>
            <consortium name="RefSeq"/>
        </authorList>
    </citation>
    <scope>IDENTIFICATION</scope>
</reference>